<gene>
    <name evidence="1" type="ORF">UFOPK3423_00519</name>
</gene>
<reference evidence="1" key="1">
    <citation type="submission" date="2020-05" db="EMBL/GenBank/DDBJ databases">
        <authorList>
            <person name="Chiriac C."/>
            <person name="Salcher M."/>
            <person name="Ghai R."/>
            <person name="Kavagutti S V."/>
        </authorList>
    </citation>
    <scope>NUCLEOTIDE SEQUENCE</scope>
</reference>
<dbReference type="AlphaFoldDB" id="A0A6J7D8Y0"/>
<organism evidence="1">
    <name type="scientific">freshwater metagenome</name>
    <dbReference type="NCBI Taxonomy" id="449393"/>
    <lineage>
        <taxon>unclassified sequences</taxon>
        <taxon>metagenomes</taxon>
        <taxon>ecological metagenomes</taxon>
    </lineage>
</organism>
<name>A0A6J7D8Y0_9ZZZZ</name>
<protein>
    <submittedName>
        <fullName evidence="1">Unannotated protein</fullName>
    </submittedName>
</protein>
<accession>A0A6J7D8Y0</accession>
<dbReference type="EMBL" id="CAFBLQ010000040">
    <property type="protein sequence ID" value="CAB4866681.1"/>
    <property type="molecule type" value="Genomic_DNA"/>
</dbReference>
<sequence length="142" mass="15520">MFFDTFGRTLLRASEVLREDVRPAIDDVFLIQQIDALAVIVGEVGGAWQDLFAALQQQNAILDETLAGSGVTPPTQEAPADPLAHNAALLRALDERVTQLHDANDDQRLRAVRQGLRRAAVVEQELLTAARERAGSAAIRRL</sequence>
<proteinExistence type="predicted"/>
<evidence type="ECO:0000313" key="1">
    <source>
        <dbReference type="EMBL" id="CAB4866681.1"/>
    </source>
</evidence>